<gene>
    <name evidence="1" type="ORF">SAMN04488239_11540</name>
</gene>
<dbReference type="EMBL" id="FMZV01000015">
    <property type="protein sequence ID" value="SDE17653.1"/>
    <property type="molecule type" value="Genomic_DNA"/>
</dbReference>
<dbReference type="STRING" id="639004.SAMN04488239_11540"/>
<dbReference type="AlphaFoldDB" id="A0A1G7AS73"/>
<reference evidence="2" key="1">
    <citation type="submission" date="2016-10" db="EMBL/GenBank/DDBJ databases">
        <authorList>
            <person name="Varghese N."/>
            <person name="Submissions S."/>
        </authorList>
    </citation>
    <scope>NUCLEOTIDE SEQUENCE [LARGE SCALE GENOMIC DNA]</scope>
    <source>
        <strain evidence="2">CGMCC 1.9108</strain>
    </source>
</reference>
<sequence>MLHFTRTFMSSLPGLTARFSGRAVDFPKCKTPVSPLKLEDALTIPVAECSRDEEECRAARERGQFLARQDRWSELSDEIRTADNGRHRTIGGTAVADLLAYGARCDVVAAFEDALNDGRCGSETFLSDGIRGLEFVRQEQPHDPYVNMVVALAHIDMAWTWRGTVRETIIPRMNREKCAAHFDRARDLLHPWCGIELDSPLLQSTCCAMLAGVPAASRNVADTYEDLIDLDPRNPRHMRALGNHLLPRWFGTYQALELEARRTAARTHDIWGAGGYTWVCFDAIALDEEACAGVDIEFFVDGLRDIVRVCPGQETINLLAAYCTVTLLSGFGINEKADMARVQICNAADWLIRDHLTEIHPLIWAHAADGFANNMRISSPSRFAARGRANALQAIAHLFRDEIRRGNRVVFTPDGPQVHTA</sequence>
<evidence type="ECO:0000313" key="2">
    <source>
        <dbReference type="Proteomes" id="UP000199628"/>
    </source>
</evidence>
<accession>A0A1G7AS73</accession>
<organism evidence="1 2">
    <name type="scientific">Ruegeria marina</name>
    <dbReference type="NCBI Taxonomy" id="639004"/>
    <lineage>
        <taxon>Bacteria</taxon>
        <taxon>Pseudomonadati</taxon>
        <taxon>Pseudomonadota</taxon>
        <taxon>Alphaproteobacteria</taxon>
        <taxon>Rhodobacterales</taxon>
        <taxon>Roseobacteraceae</taxon>
        <taxon>Ruegeria</taxon>
    </lineage>
</organism>
<name>A0A1G7AS73_9RHOB</name>
<evidence type="ECO:0000313" key="1">
    <source>
        <dbReference type="EMBL" id="SDE17653.1"/>
    </source>
</evidence>
<protein>
    <submittedName>
        <fullName evidence="1">Uncharacterized protein</fullName>
    </submittedName>
</protein>
<dbReference type="Proteomes" id="UP000199628">
    <property type="component" value="Unassembled WGS sequence"/>
</dbReference>
<keyword evidence="2" id="KW-1185">Reference proteome</keyword>
<proteinExistence type="predicted"/>